<gene>
    <name evidence="2" type="ORF">C1G87_1621</name>
</gene>
<keyword evidence="1" id="KW-0472">Membrane</keyword>
<name>A0A328END6_9CHLR</name>
<keyword evidence="1" id="KW-1133">Transmembrane helix</keyword>
<comment type="caution">
    <text evidence="2">The sequence shown here is derived from an EMBL/GenBank/DDBJ whole genome shotgun (WGS) entry which is preliminary data.</text>
</comment>
<evidence type="ECO:0000313" key="3">
    <source>
        <dbReference type="Proteomes" id="UP000249146"/>
    </source>
</evidence>
<dbReference type="EMBL" id="QGLC01000025">
    <property type="protein sequence ID" value="RAL68851.1"/>
    <property type="molecule type" value="Genomic_DNA"/>
</dbReference>
<feature type="transmembrane region" description="Helical" evidence="1">
    <location>
        <begin position="20"/>
        <end position="42"/>
    </location>
</feature>
<dbReference type="Proteomes" id="UP000249146">
    <property type="component" value="Unassembled WGS sequence"/>
</dbReference>
<sequence length="58" mass="6644">MSQYPVQDYNYYLYQYQAAQWQGIMGTLMGVAMLVAMAAWAVSQVKKAFKGEEVKFPL</sequence>
<proteinExistence type="predicted"/>
<organism evidence="2 3">
    <name type="scientific">Dehalococcoides mccartyi</name>
    <dbReference type="NCBI Taxonomy" id="61435"/>
    <lineage>
        <taxon>Bacteria</taxon>
        <taxon>Bacillati</taxon>
        <taxon>Chloroflexota</taxon>
        <taxon>Dehalococcoidia</taxon>
        <taxon>Dehalococcoidales</taxon>
        <taxon>Dehalococcoidaceae</taxon>
        <taxon>Dehalococcoides</taxon>
    </lineage>
</organism>
<evidence type="ECO:0000313" key="2">
    <source>
        <dbReference type="EMBL" id="RAL68851.1"/>
    </source>
</evidence>
<dbReference type="AlphaFoldDB" id="A0A328END6"/>
<evidence type="ECO:0008006" key="4">
    <source>
        <dbReference type="Google" id="ProtNLM"/>
    </source>
</evidence>
<accession>A0A328END6</accession>
<reference evidence="2 3" key="1">
    <citation type="submission" date="2018-05" db="EMBL/GenBank/DDBJ databases">
        <title>Draft genome sequences of Dehalococcoides mccartyi strains RC and KS.</title>
        <authorList>
            <person name="Higgins S.A."/>
            <person name="Padilla-Crespo E."/>
            <person name="Loeffler F.E."/>
        </authorList>
    </citation>
    <scope>NUCLEOTIDE SEQUENCE [LARGE SCALE GENOMIC DNA]</scope>
    <source>
        <strain evidence="2 3">RC</strain>
    </source>
</reference>
<keyword evidence="1" id="KW-0812">Transmembrane</keyword>
<protein>
    <recommendedName>
        <fullName evidence="4">Cytosine permease</fullName>
    </recommendedName>
</protein>
<evidence type="ECO:0000256" key="1">
    <source>
        <dbReference type="SAM" id="Phobius"/>
    </source>
</evidence>